<dbReference type="Proteomes" id="UP001197093">
    <property type="component" value="Unassembled WGS sequence"/>
</dbReference>
<dbReference type="AlphaFoldDB" id="A0AAD4F531"/>
<comment type="caution">
    <text evidence="2">The sequence shown here is derived from an EMBL/GenBank/DDBJ whole genome shotgun (WGS) entry which is preliminary data.</text>
</comment>
<organism evidence="2 3">
    <name type="scientific">Staphylotrichum longicolle</name>
    <dbReference type="NCBI Taxonomy" id="669026"/>
    <lineage>
        <taxon>Eukaryota</taxon>
        <taxon>Fungi</taxon>
        <taxon>Dikarya</taxon>
        <taxon>Ascomycota</taxon>
        <taxon>Pezizomycotina</taxon>
        <taxon>Sordariomycetes</taxon>
        <taxon>Sordariomycetidae</taxon>
        <taxon>Sordariales</taxon>
        <taxon>Chaetomiaceae</taxon>
        <taxon>Staphylotrichum</taxon>
    </lineage>
</organism>
<evidence type="ECO:0000313" key="2">
    <source>
        <dbReference type="EMBL" id="KAG7291772.1"/>
    </source>
</evidence>
<dbReference type="PANTHER" id="PTHR33112">
    <property type="entry name" value="DOMAIN PROTEIN, PUTATIVE-RELATED"/>
    <property type="match status" value="1"/>
</dbReference>
<evidence type="ECO:0000313" key="3">
    <source>
        <dbReference type="Proteomes" id="UP001197093"/>
    </source>
</evidence>
<dbReference type="PANTHER" id="PTHR33112:SF16">
    <property type="entry name" value="HETEROKARYON INCOMPATIBILITY DOMAIN-CONTAINING PROTEIN"/>
    <property type="match status" value="1"/>
</dbReference>
<evidence type="ECO:0000259" key="1">
    <source>
        <dbReference type="Pfam" id="PF06985"/>
    </source>
</evidence>
<sequence length="631" mass="70249">MAEVESSASSSSCSLCAALMKGWGLSREVVVEQAVRDAMFDPDDPPPGLKDPVHQIAAYRDAPGITLEVIKRARSVDDGRKNKFSLFLQVECGPATRASFDVLDPVTAELRIVRESQGPLAPKAVDAVQTKTLPLRMDGIDVTALPQTFRDSVTLTERLGLRYLWIDSLCIIQDDAEDWAREAALMASVYRNAHLVLNAANSDADATGFLCPRDSPDTVRLPLPSPAQPQLYLQLLLPAERRWSDPAGLDNLAGEPISSRAWCLQERSLPRRALQYGTHQIYWECERMRASEDGDAVMQSGGLLKRLYCTANLLNSVFARPNRDPWREQEQNVNWVGWHRMIEDYTARSITKHTDRLPALSGLAQAVARETKGVYLAGLWKAGLLEGLLWCKARGGQALTKTPEYVAPSWSWASVVGPVKFPIYSWYTQRAHWKAAMADFERLADYVGHEMVKQDHDEYGRLQGGALVLQAPVLPVLSSRQRQSAAPMLHSLFGQAPVRSETTDVVIEMKTKSGNIWIEGCFDDPETAGNPAELFVVFLTRLPHVLEEGFVEHRFGLLLQRLGNDTKYTRVGFVDGVILEKSILNVVRGRGMFSIVGYPRPHEEGDIDEVTRHNDLASDPLMLVKTIITIV</sequence>
<keyword evidence="3" id="KW-1185">Reference proteome</keyword>
<dbReference type="EMBL" id="JAHCVI010000001">
    <property type="protein sequence ID" value="KAG7291772.1"/>
    <property type="molecule type" value="Genomic_DNA"/>
</dbReference>
<accession>A0AAD4F531</accession>
<protein>
    <recommendedName>
        <fullName evidence="1">Heterokaryon incompatibility domain-containing protein</fullName>
    </recommendedName>
</protein>
<dbReference type="Pfam" id="PF06985">
    <property type="entry name" value="HET"/>
    <property type="match status" value="1"/>
</dbReference>
<gene>
    <name evidence="2" type="ORF">NEMBOFW57_001792</name>
</gene>
<reference evidence="2" key="1">
    <citation type="submission" date="2023-02" db="EMBL/GenBank/DDBJ databases">
        <authorList>
            <person name="Palmer J.M."/>
        </authorList>
    </citation>
    <scope>NUCLEOTIDE SEQUENCE</scope>
    <source>
        <strain evidence="2">FW57</strain>
    </source>
</reference>
<proteinExistence type="predicted"/>
<name>A0AAD4F531_9PEZI</name>
<feature type="domain" description="Heterokaryon incompatibility" evidence="1">
    <location>
        <begin position="139"/>
        <end position="266"/>
    </location>
</feature>
<dbReference type="InterPro" id="IPR010730">
    <property type="entry name" value="HET"/>
</dbReference>